<keyword evidence="5" id="KW-1185">Reference proteome</keyword>
<dbReference type="InterPro" id="IPR025659">
    <property type="entry name" value="Tubby-like_C"/>
</dbReference>
<dbReference type="InterPro" id="IPR007021">
    <property type="entry name" value="DUF659"/>
</dbReference>
<sequence>MPGTFSQNGVAECHNRILKADRKLSIRHLHVWGCPAEARPYRSFFETGNVKFIEDSRSDKVKKVSFEECISNPLVVGQRRRIVIVEVGQRRQATIGERRAKTCERWRAVTCDRRATRRATSSDLVGCFIYSAALPFNVVNDPYWLPMVEGIAEYGRGFKPPLMHELRTWILKAEVDGINLIYEEHKKAWKKYRCTIMSDGWTNGKNRSLINFLVNNSADTFFLKSIDASASIKIGELIFKYLDDVVDEVGEENVIQIVTDNASNCIKAGEKIMETRQRIWWTPCVAHCIDLMLEDIAKLKIFSDTIEQAKMVVKFLYGHGTILSLMRKYTNCKEILRPAVTRFATSFLTLQSMYKVKRPLEQMFASEDWSVVPLVSVLREVDSEERSTMGYIYQLMDKAKEIIKFNCGGVDRKYKPIWKKIDSRWAPQLHHPLHATGYYLNPQLRYEERFSDCDEVRDGLYTCMDRMLSSDDRLKADIQLGLYNKAEGEFGTPIAKRTRMLRTPASWWERFGSKTPELTTFAIRVLGLTCSASGCERNWSTFESIHTKKRNRLEHAKLNVLVFVKYNFKLRERSIRRRDKIDPIVVDEINSDDDWITEKEGLVLLVTTKWLEDDELFESDPIVSVSSATFESLFDSDKRIEDVENTVKVPPTNSKKRVVENSIGSKDKQAKLSLVDVEDNHLDAENYGGIVDGIDRPLRIYNKATELYVKNNHSSSKSKRIDIKFLAVKERVQSCQIMLQHISTDSMLVDPFTKDLEGHGRQDRKLAVAWHRRRNGRSEFVIAQNPKGIFYNSDESFLGSITANLMGSRYQIWDQGNRIDSTKKSKRLLGVVVYIPTITTITGNHRSLQAWIPKSQSMQLKSSNSTQIQHINGLPKDWEEKRSKVNQLISRIPFYNTFTRRHELDFRERAGRTGPRIQTSVKNFQLTMEDKGRQTILQLGKIGTSKYVMDYRQASVDWLPGILHLFDFH</sequence>
<dbReference type="Pfam" id="PF05699">
    <property type="entry name" value="Dimer_Tnp_hAT"/>
    <property type="match status" value="1"/>
</dbReference>
<dbReference type="InterPro" id="IPR000007">
    <property type="entry name" value="Tubby_C"/>
</dbReference>
<evidence type="ECO:0000259" key="1">
    <source>
        <dbReference type="Pfam" id="PF01167"/>
    </source>
</evidence>
<accession>A0A8J5KJ23</accession>
<evidence type="ECO:0008006" key="6">
    <source>
        <dbReference type="Google" id="ProtNLM"/>
    </source>
</evidence>
<dbReference type="Pfam" id="PF01167">
    <property type="entry name" value="Tub"/>
    <property type="match status" value="1"/>
</dbReference>
<dbReference type="PRINTS" id="PR01573">
    <property type="entry name" value="SUPERTUBBY"/>
</dbReference>
<evidence type="ECO:0000259" key="3">
    <source>
        <dbReference type="Pfam" id="PF05699"/>
    </source>
</evidence>
<dbReference type="PANTHER" id="PTHR32166:SF74">
    <property type="entry name" value="OS05G0256350 PROTEIN"/>
    <property type="match status" value="1"/>
</dbReference>
<evidence type="ECO:0000259" key="2">
    <source>
        <dbReference type="Pfam" id="PF04937"/>
    </source>
</evidence>
<gene>
    <name evidence="4" type="ORF">ZIOFF_062242</name>
</gene>
<feature type="domain" description="DUF659" evidence="2">
    <location>
        <begin position="162"/>
        <end position="312"/>
    </location>
</feature>
<proteinExistence type="predicted"/>
<comment type="caution">
    <text evidence="4">The sequence shown here is derived from an EMBL/GenBank/DDBJ whole genome shotgun (WGS) entry which is preliminary data.</text>
</comment>
<feature type="domain" description="Tubby C-terminal" evidence="1">
    <location>
        <begin position="760"/>
        <end position="952"/>
    </location>
</feature>
<name>A0A8J5KJ23_ZINOF</name>
<evidence type="ECO:0000313" key="4">
    <source>
        <dbReference type="EMBL" id="KAG6478798.1"/>
    </source>
</evidence>
<protein>
    <recommendedName>
        <fullName evidence="6">DUF659 domain-containing protein</fullName>
    </recommendedName>
</protein>
<dbReference type="PANTHER" id="PTHR32166">
    <property type="entry name" value="OSJNBA0013A04.12 PROTEIN"/>
    <property type="match status" value="1"/>
</dbReference>
<dbReference type="SUPFAM" id="SSF54518">
    <property type="entry name" value="Tubby C-terminal domain-like"/>
    <property type="match status" value="1"/>
</dbReference>
<dbReference type="Proteomes" id="UP000734854">
    <property type="component" value="Unassembled WGS sequence"/>
</dbReference>
<dbReference type="InterPro" id="IPR012337">
    <property type="entry name" value="RNaseH-like_sf"/>
</dbReference>
<dbReference type="InterPro" id="IPR008906">
    <property type="entry name" value="HATC_C_dom"/>
</dbReference>
<evidence type="ECO:0000313" key="5">
    <source>
        <dbReference type="Proteomes" id="UP000734854"/>
    </source>
</evidence>
<dbReference type="Gene3D" id="3.20.90.10">
    <property type="entry name" value="Tubby Protein, Chain A"/>
    <property type="match status" value="1"/>
</dbReference>
<dbReference type="Pfam" id="PF04937">
    <property type="entry name" value="DUF659"/>
    <property type="match status" value="1"/>
</dbReference>
<dbReference type="GO" id="GO:0046983">
    <property type="term" value="F:protein dimerization activity"/>
    <property type="evidence" value="ECO:0007669"/>
    <property type="project" value="InterPro"/>
</dbReference>
<dbReference type="AlphaFoldDB" id="A0A8J5KJ23"/>
<reference evidence="4 5" key="1">
    <citation type="submission" date="2020-08" db="EMBL/GenBank/DDBJ databases">
        <title>Plant Genome Project.</title>
        <authorList>
            <person name="Zhang R.-G."/>
        </authorList>
    </citation>
    <scope>NUCLEOTIDE SEQUENCE [LARGE SCALE GENOMIC DNA]</scope>
    <source>
        <tissue evidence="4">Rhizome</tissue>
    </source>
</reference>
<dbReference type="SUPFAM" id="SSF53098">
    <property type="entry name" value="Ribonuclease H-like"/>
    <property type="match status" value="1"/>
</dbReference>
<organism evidence="4 5">
    <name type="scientific">Zingiber officinale</name>
    <name type="common">Ginger</name>
    <name type="synonym">Amomum zingiber</name>
    <dbReference type="NCBI Taxonomy" id="94328"/>
    <lineage>
        <taxon>Eukaryota</taxon>
        <taxon>Viridiplantae</taxon>
        <taxon>Streptophyta</taxon>
        <taxon>Embryophyta</taxon>
        <taxon>Tracheophyta</taxon>
        <taxon>Spermatophyta</taxon>
        <taxon>Magnoliopsida</taxon>
        <taxon>Liliopsida</taxon>
        <taxon>Zingiberales</taxon>
        <taxon>Zingiberaceae</taxon>
        <taxon>Zingiber</taxon>
    </lineage>
</organism>
<feature type="domain" description="HAT C-terminal dimerisation" evidence="3">
    <location>
        <begin position="503"/>
        <end position="567"/>
    </location>
</feature>
<dbReference type="EMBL" id="JACMSC010000017">
    <property type="protein sequence ID" value="KAG6478798.1"/>
    <property type="molecule type" value="Genomic_DNA"/>
</dbReference>